<dbReference type="FunFam" id="3.40.50.970:FF:000012">
    <property type="entry name" value="Pyruvate:ferredoxin (Flavodoxin) oxidoreductase"/>
    <property type="match status" value="1"/>
</dbReference>
<keyword evidence="7" id="KW-0411">Iron-sulfur</keyword>
<gene>
    <name evidence="14" type="ORF">GPECTOR_15g397</name>
</gene>
<dbReference type="PANTHER" id="PTHR32154:SF0">
    <property type="entry name" value="PYRUVATE-FLAVODOXIN OXIDOREDUCTASE-RELATED"/>
    <property type="match status" value="1"/>
</dbReference>
<organism evidence="14 15">
    <name type="scientific">Gonium pectorale</name>
    <name type="common">Green alga</name>
    <dbReference type="NCBI Taxonomy" id="33097"/>
    <lineage>
        <taxon>Eukaryota</taxon>
        <taxon>Viridiplantae</taxon>
        <taxon>Chlorophyta</taxon>
        <taxon>core chlorophytes</taxon>
        <taxon>Chlorophyceae</taxon>
        <taxon>CS clade</taxon>
        <taxon>Chlamydomonadales</taxon>
        <taxon>Volvocaceae</taxon>
        <taxon>Gonium</taxon>
    </lineage>
</organism>
<dbReference type="Pfam" id="PF02775">
    <property type="entry name" value="TPP_enzyme_C"/>
    <property type="match status" value="1"/>
</dbReference>
<evidence type="ECO:0000256" key="5">
    <source>
        <dbReference type="ARBA" id="ARBA00023002"/>
    </source>
</evidence>
<proteinExistence type="inferred from homology"/>
<dbReference type="SMART" id="SM00890">
    <property type="entry name" value="EKR"/>
    <property type="match status" value="1"/>
</dbReference>
<accession>A0A150GLK5</accession>
<dbReference type="InterPro" id="IPR009014">
    <property type="entry name" value="Transketo_C/PFOR_II"/>
</dbReference>
<evidence type="ECO:0000256" key="12">
    <source>
        <dbReference type="SAM" id="MobiDB-lite"/>
    </source>
</evidence>
<dbReference type="Gene3D" id="3.30.70.20">
    <property type="match status" value="1"/>
</dbReference>
<dbReference type="CDD" id="cd03377">
    <property type="entry name" value="TPP_PFOR_PNO"/>
    <property type="match status" value="1"/>
</dbReference>
<feature type="domain" description="4Fe-4S ferredoxin-type" evidence="13">
    <location>
        <begin position="789"/>
        <end position="818"/>
    </location>
</feature>
<dbReference type="GO" id="GO:0006979">
    <property type="term" value="P:response to oxidative stress"/>
    <property type="evidence" value="ECO:0007669"/>
    <property type="project" value="TreeGrafter"/>
</dbReference>
<evidence type="ECO:0000313" key="15">
    <source>
        <dbReference type="Proteomes" id="UP000075714"/>
    </source>
</evidence>
<dbReference type="Pfam" id="PF17147">
    <property type="entry name" value="PFOR_II"/>
    <property type="match status" value="1"/>
</dbReference>
<evidence type="ECO:0000256" key="2">
    <source>
        <dbReference type="ARBA" id="ARBA00022485"/>
    </source>
</evidence>
<dbReference type="SUPFAM" id="SSF52922">
    <property type="entry name" value="TK C-terminal domain-like"/>
    <property type="match status" value="1"/>
</dbReference>
<comment type="caution">
    <text evidence="14">The sequence shown here is derived from an EMBL/GenBank/DDBJ whole genome shotgun (WGS) entry which is preliminary data.</text>
</comment>
<dbReference type="Pfam" id="PF10371">
    <property type="entry name" value="EKR"/>
    <property type="match status" value="1"/>
</dbReference>
<dbReference type="Pfam" id="PF01558">
    <property type="entry name" value="POR"/>
    <property type="match status" value="1"/>
</dbReference>
<sequence length="1306" mass="139928">METQTQRLSRATGLVKGQVARPGLAVPFSRATTKRVVAAAPPDGASTAPAPAEFISTGAPSVPVSSAAPSTGNILPFSATSGANTGKKPTPKKAPMDGNEATAQIAYAVSDVSFIYPITPATVMGELVDQWAAEGRVNVFGNVMSVTEMESETGAAGALHGALAAGSLATTFTCSQGLLLMVPNMYKIAGELTPCVLHVTARALAKHALSIFGDHQDVMAVRQTGWAMLCSHSVQEAHDLALVAHLATLRASVPFVHFFDGFRTSHEISTIELIDPEAIKRVISKPVYAKAIQHHRTRSLNPTHPHQRGTAQGPDVYFQCAEAANPYYDRAYEHVEAAMEEVSAITGRTYKPYEYVGAPDADRAIILMGSGSQAVEEAVEYLNANGQKVGVLKVRLFRPWNAATLLAELPASVRKIAVLDRTKESGANGEPLYQQVMSTLHEAEMADPQMPRRYVVGGRYGLASKEFLPSHAAAVYENLNAARPMRDFVVGIVDDVTQRSLPASSLLPPGVSTLPVGTFECLFWGMGSDGTVGANKEAIKIIASNTPLHAQAYFSYDAHKSGGVTVSHLRFGPSKLRAPYLVQQADYVAINHQSYMAKYDTLANVKPGGVVVINTTFTNVDSLSKYLPEKIKKQLAALKPQLYLIDALAVAKSSGLGKHVNMVMQTVFFNLSGVLPMEKAVALLKKSITKAYERKGPEVVAKNHLAVDAAISGLVKVDVPASWAEGATAVVHPNPPAKVNAGSRWEFMEKVARPMLALEGDKLPVSVFSPEGFVPPGTTIIEKRAIAAQVPVWKAENCTQCNICAFVCPHAAIRPALAAPGELSGAPDSFRSINAKGPGMAGLQYRIQVSPYDCTGCDLCTHACPDNALQAQPIDAVLAVENTNWEYAMKLPVRSDVMDRATVKGSQLQQPLMEFSGACEGCGETPYVKLLTQLFGDRLIIANATGCSSIWGGSAPSNPYTTNADGFGPAWANSLFEDNAQFGLGIATGTLQRRKATLRLAREVLAAEPATMPISAALRDALTRWADHFAEAEVANVVAKELQPLLVAEKDAHPTVTELFEHRDMLHKASTWIVGGDGWAYDIGFGGLDHVLASGENINIMVLDTEVYSNTGGQRSKATPISAVAKFAAGGKERPKKDLGAIAMSYGDVYVASVSLHANYGQVVKAMAEAERYPGVSLVLCYSPCMLHGISGGMCNAIDESKMAVETGYWPLYRYNPAIVEDEKHHRFQLDSKKLKGDIEGFLSHENRFQQLSRKSADTAAKLHHDLDDSVHARHDRLKHLAAGEYIPGVTHHVEPTAEGGPAPQA</sequence>
<feature type="region of interest" description="Disordered" evidence="12">
    <location>
        <begin position="76"/>
        <end position="97"/>
    </location>
</feature>
<dbReference type="InterPro" id="IPR019456">
    <property type="entry name" value="Pyrv-flavodox_OxRtase_EKR"/>
</dbReference>
<keyword evidence="5" id="KW-0560">Oxidoreductase</keyword>
<reference evidence="15" key="1">
    <citation type="journal article" date="2016" name="Nat. Commun.">
        <title>The Gonium pectorale genome demonstrates co-option of cell cycle regulation during the evolution of multicellularity.</title>
        <authorList>
            <person name="Hanschen E.R."/>
            <person name="Marriage T.N."/>
            <person name="Ferris P.J."/>
            <person name="Hamaji T."/>
            <person name="Toyoda A."/>
            <person name="Fujiyama A."/>
            <person name="Neme R."/>
            <person name="Noguchi H."/>
            <person name="Minakuchi Y."/>
            <person name="Suzuki M."/>
            <person name="Kawai-Toyooka H."/>
            <person name="Smith D.R."/>
            <person name="Sparks H."/>
            <person name="Anderson J."/>
            <person name="Bakaric R."/>
            <person name="Luria V."/>
            <person name="Karger A."/>
            <person name="Kirschner M.W."/>
            <person name="Durand P.M."/>
            <person name="Michod R.E."/>
            <person name="Nozaki H."/>
            <person name="Olson B.J."/>
        </authorList>
    </citation>
    <scope>NUCLEOTIDE SEQUENCE [LARGE SCALE GENOMIC DNA]</scope>
    <source>
        <strain evidence="15">NIES-2863</strain>
    </source>
</reference>
<dbReference type="Proteomes" id="UP000075714">
    <property type="component" value="Unassembled WGS sequence"/>
</dbReference>
<dbReference type="PROSITE" id="PS51379">
    <property type="entry name" value="4FE4S_FER_2"/>
    <property type="match status" value="2"/>
</dbReference>
<dbReference type="InterPro" id="IPR017900">
    <property type="entry name" value="4Fe4S_Fe_S_CS"/>
</dbReference>
<evidence type="ECO:0000256" key="1">
    <source>
        <dbReference type="ARBA" id="ARBA00022448"/>
    </source>
</evidence>
<dbReference type="PANTHER" id="PTHR32154">
    <property type="entry name" value="PYRUVATE-FLAVODOXIN OXIDOREDUCTASE-RELATED"/>
    <property type="match status" value="1"/>
</dbReference>
<evidence type="ECO:0000256" key="11">
    <source>
        <dbReference type="ARBA" id="ARBA00076877"/>
    </source>
</evidence>
<dbReference type="PROSITE" id="PS00198">
    <property type="entry name" value="4FE4S_FER_1"/>
    <property type="match status" value="1"/>
</dbReference>
<keyword evidence="6" id="KW-0408">Iron</keyword>
<dbReference type="InterPro" id="IPR017896">
    <property type="entry name" value="4Fe4S_Fe-S-bd"/>
</dbReference>
<dbReference type="GO" id="GO:0050243">
    <property type="term" value="F:pyruvate dehydrogenase (NADP+) activity"/>
    <property type="evidence" value="ECO:0007669"/>
    <property type="project" value="UniProtKB-EC"/>
</dbReference>
<dbReference type="InterPro" id="IPR002880">
    <property type="entry name" value="Pyrv_Fd/Flavodoxin_OxRdtase_N"/>
</dbReference>
<dbReference type="Gene3D" id="3.40.920.10">
    <property type="entry name" value="Pyruvate-ferredoxin oxidoreductase, PFOR, domain III"/>
    <property type="match status" value="1"/>
</dbReference>
<evidence type="ECO:0000256" key="4">
    <source>
        <dbReference type="ARBA" id="ARBA00022982"/>
    </source>
</evidence>
<protein>
    <recommendedName>
        <fullName evidence="10">pyruvate dehydrogenase (NADP(+))</fullName>
        <ecNumber evidence="10">1.2.1.51</ecNumber>
    </recommendedName>
    <alternativeName>
        <fullName evidence="11">Pyruvate:NADP(+) oxidoreductase</fullName>
    </alternativeName>
</protein>
<evidence type="ECO:0000256" key="3">
    <source>
        <dbReference type="ARBA" id="ARBA00022723"/>
    </source>
</evidence>
<dbReference type="InterPro" id="IPR029061">
    <property type="entry name" value="THDP-binding"/>
</dbReference>
<keyword evidence="1" id="KW-0813">Transport</keyword>
<dbReference type="Pfam" id="PF12838">
    <property type="entry name" value="Fer4_7"/>
    <property type="match status" value="1"/>
</dbReference>
<keyword evidence="3" id="KW-0479">Metal-binding</keyword>
<dbReference type="InterPro" id="IPR033412">
    <property type="entry name" value="PFOR_II"/>
</dbReference>
<dbReference type="EMBL" id="LSYV01000016">
    <property type="protein sequence ID" value="KXZ50713.1"/>
    <property type="molecule type" value="Genomic_DNA"/>
</dbReference>
<evidence type="ECO:0000256" key="9">
    <source>
        <dbReference type="ARBA" id="ARBA00061065"/>
    </source>
</evidence>
<dbReference type="Pfam" id="PF01855">
    <property type="entry name" value="POR_N"/>
    <property type="match status" value="1"/>
</dbReference>
<dbReference type="SUPFAM" id="SSF54862">
    <property type="entry name" value="4Fe-4S ferredoxins"/>
    <property type="match status" value="1"/>
</dbReference>
<keyword evidence="2" id="KW-0004">4Fe-4S</keyword>
<dbReference type="Gene3D" id="3.40.50.970">
    <property type="match status" value="2"/>
</dbReference>
<evidence type="ECO:0000256" key="10">
    <source>
        <dbReference type="ARBA" id="ARBA00067011"/>
    </source>
</evidence>
<dbReference type="GO" id="GO:0022900">
    <property type="term" value="P:electron transport chain"/>
    <property type="evidence" value="ECO:0007669"/>
    <property type="project" value="InterPro"/>
</dbReference>
<dbReference type="OrthoDB" id="1688044at2759"/>
<evidence type="ECO:0000259" key="13">
    <source>
        <dbReference type="PROSITE" id="PS51379"/>
    </source>
</evidence>
<dbReference type="Gene3D" id="3.40.50.920">
    <property type="match status" value="1"/>
</dbReference>
<keyword evidence="4" id="KW-0249">Electron transport</keyword>
<feature type="domain" description="4Fe-4S ferredoxin-type" evidence="13">
    <location>
        <begin position="845"/>
        <end position="874"/>
    </location>
</feature>
<dbReference type="EC" id="1.2.1.51" evidence="10"/>
<keyword evidence="15" id="KW-1185">Reference proteome</keyword>
<comment type="catalytic activity">
    <reaction evidence="8">
        <text>pyruvate + NADP(+) + CoA = acetyl-CoA + CO2 + NADPH</text>
        <dbReference type="Rhea" id="RHEA:17425"/>
        <dbReference type="ChEBI" id="CHEBI:15361"/>
        <dbReference type="ChEBI" id="CHEBI:16526"/>
        <dbReference type="ChEBI" id="CHEBI:57287"/>
        <dbReference type="ChEBI" id="CHEBI:57288"/>
        <dbReference type="ChEBI" id="CHEBI:57783"/>
        <dbReference type="ChEBI" id="CHEBI:58349"/>
        <dbReference type="EC" id="1.2.1.51"/>
    </reaction>
</comment>
<evidence type="ECO:0000256" key="6">
    <source>
        <dbReference type="ARBA" id="ARBA00023004"/>
    </source>
</evidence>
<comment type="similarity">
    <text evidence="9">In the N-terminal section; belongs to the pyruvate:ferredoxin/flavodoxin oxidoreductase family.</text>
</comment>
<dbReference type="FunFam" id="3.40.50.920:FF:000007">
    <property type="entry name" value="Pyruvate:ferredoxin (Flavodoxin) oxidoreductase"/>
    <property type="match status" value="1"/>
</dbReference>
<dbReference type="FunFam" id="3.30.70.20:FF:000022">
    <property type="entry name" value="Pyruvate:ferredoxin (Flavodoxin) oxidoreductase"/>
    <property type="match status" value="1"/>
</dbReference>
<dbReference type="GO" id="GO:0005506">
    <property type="term" value="F:iron ion binding"/>
    <property type="evidence" value="ECO:0007669"/>
    <property type="project" value="InterPro"/>
</dbReference>
<evidence type="ECO:0000256" key="7">
    <source>
        <dbReference type="ARBA" id="ARBA00023014"/>
    </source>
</evidence>
<dbReference type="GO" id="GO:0051539">
    <property type="term" value="F:4 iron, 4 sulfur cluster binding"/>
    <property type="evidence" value="ECO:0007669"/>
    <property type="project" value="UniProtKB-KW"/>
</dbReference>
<evidence type="ECO:0000256" key="8">
    <source>
        <dbReference type="ARBA" id="ARBA00053024"/>
    </source>
</evidence>
<dbReference type="FunFam" id="3.40.50.970:FF:000041">
    <property type="entry name" value="Pyruvate:ferredoxin (Flavodoxin) oxidoreductase"/>
    <property type="match status" value="1"/>
</dbReference>
<dbReference type="GO" id="GO:0030976">
    <property type="term" value="F:thiamine pyrophosphate binding"/>
    <property type="evidence" value="ECO:0007669"/>
    <property type="project" value="InterPro"/>
</dbReference>
<dbReference type="InterPro" id="IPR019752">
    <property type="entry name" value="Pyrv/ketoisovalerate_OxRed_cat"/>
</dbReference>
<name>A0A150GLK5_GONPE</name>
<dbReference type="InterPro" id="IPR002869">
    <property type="entry name" value="Pyrv_flavodox_OxRed_cen"/>
</dbReference>
<dbReference type="InterPro" id="IPR037112">
    <property type="entry name" value="Pyrv-flavodox_OxR_EKR_sf"/>
</dbReference>
<evidence type="ECO:0000313" key="14">
    <source>
        <dbReference type="EMBL" id="KXZ50713.1"/>
    </source>
</evidence>
<dbReference type="CDD" id="cd07034">
    <property type="entry name" value="TPP_PYR_PFOR_IOR-alpha_like"/>
    <property type="match status" value="1"/>
</dbReference>
<dbReference type="SUPFAM" id="SSF52518">
    <property type="entry name" value="Thiamin diphosphate-binding fold (THDP-binding)"/>
    <property type="match status" value="2"/>
</dbReference>
<dbReference type="InterPro" id="IPR050722">
    <property type="entry name" value="Pyruvate:ferred/Flavod_OxRd"/>
</dbReference>
<dbReference type="NCBIfam" id="TIGR02176">
    <property type="entry name" value="pyruv_ox_red"/>
    <property type="match status" value="1"/>
</dbReference>
<dbReference type="STRING" id="33097.A0A150GLK5"/>
<dbReference type="SUPFAM" id="SSF53323">
    <property type="entry name" value="Pyruvate-ferredoxin oxidoreductase, PFOR, domain III"/>
    <property type="match status" value="1"/>
</dbReference>
<dbReference type="FunFam" id="3.40.920.10:FF:000001">
    <property type="entry name" value="Pyruvate:ferredoxin (Flavodoxin) oxidoreductase"/>
    <property type="match status" value="1"/>
</dbReference>
<dbReference type="InterPro" id="IPR011895">
    <property type="entry name" value="Pyrv_flavodox_OxRed"/>
</dbReference>
<dbReference type="InterPro" id="IPR011766">
    <property type="entry name" value="TPP_enzyme_TPP-bd"/>
</dbReference>
<dbReference type="Gene3D" id="4.10.780.10">
    <property type="entry name" value="Pyruvate-flavodoxin oxidoreductase, EKR domain"/>
    <property type="match status" value="1"/>
</dbReference>